<keyword evidence="2" id="KW-1185">Reference proteome</keyword>
<protein>
    <submittedName>
        <fullName evidence="1">Uncharacterized protein</fullName>
    </submittedName>
</protein>
<reference evidence="1" key="1">
    <citation type="submission" date="2023-10" db="EMBL/GenBank/DDBJ databases">
        <title>Genome assemblies of two species of porcelain crab, Petrolisthes cinctipes and Petrolisthes manimaculis (Anomura: Porcellanidae).</title>
        <authorList>
            <person name="Angst P."/>
        </authorList>
    </citation>
    <scope>NUCLEOTIDE SEQUENCE</scope>
    <source>
        <strain evidence="1">PB745_01</strain>
        <tissue evidence="1">Gill</tissue>
    </source>
</reference>
<organism evidence="1 2">
    <name type="scientific">Petrolisthes cinctipes</name>
    <name type="common">Flat porcelain crab</name>
    <dbReference type="NCBI Taxonomy" id="88211"/>
    <lineage>
        <taxon>Eukaryota</taxon>
        <taxon>Metazoa</taxon>
        <taxon>Ecdysozoa</taxon>
        <taxon>Arthropoda</taxon>
        <taxon>Crustacea</taxon>
        <taxon>Multicrustacea</taxon>
        <taxon>Malacostraca</taxon>
        <taxon>Eumalacostraca</taxon>
        <taxon>Eucarida</taxon>
        <taxon>Decapoda</taxon>
        <taxon>Pleocyemata</taxon>
        <taxon>Anomura</taxon>
        <taxon>Galatheoidea</taxon>
        <taxon>Porcellanidae</taxon>
        <taxon>Petrolisthes</taxon>
    </lineage>
</organism>
<comment type="caution">
    <text evidence="1">The sequence shown here is derived from an EMBL/GenBank/DDBJ whole genome shotgun (WGS) entry which is preliminary data.</text>
</comment>
<proteinExistence type="predicted"/>
<accession>A0AAE1FP46</accession>
<name>A0AAE1FP46_PETCI</name>
<gene>
    <name evidence="1" type="ORF">Pcinc_019753</name>
</gene>
<sequence>MLANVPDVVTGRHVMPAIHFILQVSCRTLPVQHLTPSISPSCTTKMSATAKTTFKKMKKVCPSSEGPSTFSSVSVSLVEPPTGGDSGYHNDVWTTTVQKWLPYFTLLLLPAPSSPRRGLR</sequence>
<dbReference type="Proteomes" id="UP001286313">
    <property type="component" value="Unassembled WGS sequence"/>
</dbReference>
<evidence type="ECO:0000313" key="1">
    <source>
        <dbReference type="EMBL" id="KAK3875373.1"/>
    </source>
</evidence>
<dbReference type="AlphaFoldDB" id="A0AAE1FP46"/>
<evidence type="ECO:0000313" key="2">
    <source>
        <dbReference type="Proteomes" id="UP001286313"/>
    </source>
</evidence>
<dbReference type="EMBL" id="JAWQEG010001974">
    <property type="protein sequence ID" value="KAK3875373.1"/>
    <property type="molecule type" value="Genomic_DNA"/>
</dbReference>